<dbReference type="SUPFAM" id="SSF53720">
    <property type="entry name" value="ALDH-like"/>
    <property type="match status" value="1"/>
</dbReference>
<evidence type="ECO:0000313" key="8">
    <source>
        <dbReference type="Proteomes" id="UP001314903"/>
    </source>
</evidence>
<dbReference type="Proteomes" id="UP001314903">
    <property type="component" value="Unassembled WGS sequence"/>
</dbReference>
<dbReference type="Gene3D" id="3.40.605.10">
    <property type="entry name" value="Aldehyde Dehydrogenase, Chain A, domain 1"/>
    <property type="match status" value="1"/>
</dbReference>
<protein>
    <recommendedName>
        <fullName evidence="3">Aldehyde dehydrogenase</fullName>
    </recommendedName>
</protein>
<keyword evidence="2 3" id="KW-0560">Oxidoreductase</keyword>
<feature type="domain" description="Aldehyde dehydrogenase" evidence="6">
    <location>
        <begin position="10"/>
        <end position="460"/>
    </location>
</feature>
<feature type="active site" evidence="4">
    <location>
        <position position="241"/>
    </location>
</feature>
<gene>
    <name evidence="7" type="ORF">J2Z35_000036</name>
</gene>
<comment type="caution">
    <text evidence="7">The sequence shown here is derived from an EMBL/GenBank/DDBJ whole genome shotgun (WGS) entry which is preliminary data.</text>
</comment>
<evidence type="ECO:0000256" key="2">
    <source>
        <dbReference type="ARBA" id="ARBA00023002"/>
    </source>
</evidence>
<dbReference type="PIRSF" id="PIRSF036492">
    <property type="entry name" value="ALDH"/>
    <property type="match status" value="1"/>
</dbReference>
<comment type="similarity">
    <text evidence="1 3 5">Belongs to the aldehyde dehydrogenase family.</text>
</comment>
<organism evidence="7 8">
    <name type="scientific">Acetoanaerobium pronyense</name>
    <dbReference type="NCBI Taxonomy" id="1482736"/>
    <lineage>
        <taxon>Bacteria</taxon>
        <taxon>Bacillati</taxon>
        <taxon>Bacillota</taxon>
        <taxon>Clostridia</taxon>
        <taxon>Peptostreptococcales</taxon>
        <taxon>Filifactoraceae</taxon>
        <taxon>Acetoanaerobium</taxon>
    </lineage>
</organism>
<proteinExistence type="inferred from homology"/>
<evidence type="ECO:0000256" key="5">
    <source>
        <dbReference type="RuleBase" id="RU003345"/>
    </source>
</evidence>
<reference evidence="7 8" key="1">
    <citation type="submission" date="2021-03" db="EMBL/GenBank/DDBJ databases">
        <title>Genomic Encyclopedia of Type Strains, Phase IV (KMG-IV): sequencing the most valuable type-strain genomes for metagenomic binning, comparative biology and taxonomic classification.</title>
        <authorList>
            <person name="Goeker M."/>
        </authorList>
    </citation>
    <scope>NUCLEOTIDE SEQUENCE [LARGE SCALE GENOMIC DNA]</scope>
    <source>
        <strain evidence="7 8">DSM 27512</strain>
    </source>
</reference>
<dbReference type="Pfam" id="PF00171">
    <property type="entry name" value="Aldedh"/>
    <property type="match status" value="1"/>
</dbReference>
<evidence type="ECO:0000259" key="6">
    <source>
        <dbReference type="Pfam" id="PF00171"/>
    </source>
</evidence>
<dbReference type="InterPro" id="IPR016163">
    <property type="entry name" value="Ald_DH_C"/>
</dbReference>
<dbReference type="Gene3D" id="3.40.309.10">
    <property type="entry name" value="Aldehyde Dehydrogenase, Chain A, domain 2"/>
    <property type="match status" value="1"/>
</dbReference>
<name>A0ABS4KEQ5_9FIRM</name>
<keyword evidence="8" id="KW-1185">Reference proteome</keyword>
<evidence type="ECO:0000256" key="4">
    <source>
        <dbReference type="PROSITE-ProRule" id="PRU10007"/>
    </source>
</evidence>
<dbReference type="InterPro" id="IPR015590">
    <property type="entry name" value="Aldehyde_DH_dom"/>
</dbReference>
<dbReference type="InterPro" id="IPR016162">
    <property type="entry name" value="Ald_DH_N"/>
</dbReference>
<dbReference type="CDD" id="cd07099">
    <property type="entry name" value="ALDH_DDALDH"/>
    <property type="match status" value="1"/>
</dbReference>
<dbReference type="InterPro" id="IPR012394">
    <property type="entry name" value="Aldehyde_DH_NAD(P)"/>
</dbReference>
<evidence type="ECO:0000256" key="1">
    <source>
        <dbReference type="ARBA" id="ARBA00009986"/>
    </source>
</evidence>
<dbReference type="RefSeq" id="WP_245330684.1">
    <property type="nucleotide sequence ID" value="NZ_JAGGLI010000001.1"/>
</dbReference>
<sequence length="496" mass="55122">MKYKELIHVVEIKSPLTGELIGTVDFTKEEELPFVMTKSKESHKLWSSISLKERLEFMTRLRKYLVEMGNELSREIAKITGKPVIEAYSAEIMATVDAIKYYEKNAEKIIGIQKKSTPIYFATKKSYVEYRPIGPVLIISPWNFPFNLAMTPIISALIAGNSVILKPSPETIFIGKIVERIFKSLDFPKDVVQVVYGDNGSGLASKLIDMKPAKIFFTGSTATGKKILKQAAEYMIPVELELGGKDPMIVFKDANLERAASAAIWGGFTNSGQVCLSVERLYVQEEIYEEFLSLLKGKLGEIWQGNEPYADMGCMTSLSQISKVKDHMEDAKAKGAVSHSKGSIIDGNRFVPPTIIIGADHDMKVMKEETFGPLLPLMKFKDEDEAISLANDSEYGLGAYVFTSDSNKASRVASKLEAGVIGINDVIIPVANMDLPFGGVKSSGMGRYHGEEGLKIFTNQVAIVYDSGVKSKEINWFPYSKNKMKLMEKMLKLLHK</sequence>
<evidence type="ECO:0000313" key="7">
    <source>
        <dbReference type="EMBL" id="MBP2026247.1"/>
    </source>
</evidence>
<dbReference type="PANTHER" id="PTHR11699">
    <property type="entry name" value="ALDEHYDE DEHYDROGENASE-RELATED"/>
    <property type="match status" value="1"/>
</dbReference>
<dbReference type="EMBL" id="JAGGLI010000001">
    <property type="protein sequence ID" value="MBP2026247.1"/>
    <property type="molecule type" value="Genomic_DNA"/>
</dbReference>
<accession>A0ABS4KEQ5</accession>
<dbReference type="PROSITE" id="PS00687">
    <property type="entry name" value="ALDEHYDE_DEHYDR_GLU"/>
    <property type="match status" value="1"/>
</dbReference>
<evidence type="ECO:0000256" key="3">
    <source>
        <dbReference type="PIRNR" id="PIRNR036492"/>
    </source>
</evidence>
<dbReference type="InterPro" id="IPR029510">
    <property type="entry name" value="Ald_DH_CS_GLU"/>
</dbReference>
<dbReference type="InterPro" id="IPR016161">
    <property type="entry name" value="Ald_DH/histidinol_DH"/>
</dbReference>